<dbReference type="Proteomes" id="UP000286576">
    <property type="component" value="Unassembled WGS sequence"/>
</dbReference>
<comment type="caution">
    <text evidence="1">The sequence shown here is derived from an EMBL/GenBank/DDBJ whole genome shotgun (WGS) entry which is preliminary data.</text>
</comment>
<dbReference type="Gene3D" id="2.60.120.200">
    <property type="match status" value="1"/>
</dbReference>
<reference evidence="1 2" key="1">
    <citation type="submission" date="2018-08" db="EMBL/GenBank/DDBJ databases">
        <title>Erythrobacter zhengii sp.nov., a bacterium isolated from deep-sea sediment.</title>
        <authorList>
            <person name="Fang C."/>
            <person name="Wu Y.-H."/>
            <person name="Sun C."/>
            <person name="Wang H."/>
            <person name="Cheng H."/>
            <person name="Meng F.-X."/>
            <person name="Wang C.-S."/>
            <person name="Xu X.-W."/>
        </authorList>
    </citation>
    <scope>NUCLEOTIDE SEQUENCE [LARGE SCALE GENOMIC DNA]</scope>
    <source>
        <strain evidence="1 2">V18</strain>
    </source>
</reference>
<sequence length="991" mass="104831">MTVAALPRFRDYAENGTTTEWALPWRFTPADIRAQRRAPDGTITALLNGTDFTVTGGDTDAGGILTTTAAAASGVELNVWSETARAQTADYTTSDRFPAETHELRLDILAMVAQEQDREIARAPQVARGATAPSIGALTIGHALYVDANGDIGSTENSTAAVAADVDAAEAAATSAAASEQNVAALEASTKGYAATASTAATSASSAAAAALAAGKIYNTTAAGVAANPSDDDGWWLINGDALDYYTTQSSAAQDEGFSLAGAAVVAAVDQSGTSWARPTIAAGRTAIFRDDNLRDNLVWTPEGWQDSAKVIRATPDFITAAIGAAPVFGYSMIRKFSSAYSGELFRVRRTSDSATLDCSSAAEAEAFAAPSILKVVGIYNQISGALKTFSTELDYVNVGGLPAAQNNTSGAINMLSSSALRSSFQNVPGIAGFYTAIFPEFGAPAANRDLFFVSTSSSSLRRVALQWSVSGAISCQSRRLDGDSAVSYTPGTITGGIESIGWNVNASANRARNTRNGRTIRDVALGGAGNFSNTTPNANINSDIPEGVTFFEVAAWNTAWNDTLHDALLADQLAMVEGNQSDIIEDGAATWWADIATRLPDSGNIAVGYGTYSGQWAAAEFNGETGARVSNQVLTEALHDRDEHLMVAPHVLDDGTLIAALLPHNFSISPGSDDQIRFFTSEDGTVASLALDTTFSSPGAGWNYGQWFESESNLFLLTNDDVARTWNAVHFPDKVIGDVEKGRALAYQASAPGGGQNQLYCRGDQDGDTVYLVFTAHPTNVQNPLRLMALDMEAGTSWKDTAQTDLGDPFTTGSNLATITGLPAIYTPPSGKSFRLMDMARGGDAIIGCEFDNPGDGSSGAHVMLLYNGGDRFASSGWDKISLPEDTGQRADSINYFPGACFSREDTGRGIRVFRTRNESSGAVQYLEQLDTRNKGASWRTNTLLTSDKVLRMPFPVKDAVRSGYAVAVTEGDYTDYQDFRLLMKLFRSA</sequence>
<dbReference type="EMBL" id="QXFL01000002">
    <property type="protein sequence ID" value="RIV87509.1"/>
    <property type="molecule type" value="Genomic_DNA"/>
</dbReference>
<dbReference type="AlphaFoldDB" id="A0A418NU31"/>
<protein>
    <submittedName>
        <fullName evidence="1">Uncharacterized protein</fullName>
    </submittedName>
</protein>
<keyword evidence="2" id="KW-1185">Reference proteome</keyword>
<evidence type="ECO:0000313" key="2">
    <source>
        <dbReference type="Proteomes" id="UP000286576"/>
    </source>
</evidence>
<proteinExistence type="predicted"/>
<dbReference type="OrthoDB" id="5461292at2"/>
<evidence type="ECO:0000313" key="1">
    <source>
        <dbReference type="EMBL" id="RIV87509.1"/>
    </source>
</evidence>
<organism evidence="1 2">
    <name type="scientific">Aurantiacibacter zhengii</name>
    <dbReference type="NCBI Taxonomy" id="2307003"/>
    <lineage>
        <taxon>Bacteria</taxon>
        <taxon>Pseudomonadati</taxon>
        <taxon>Pseudomonadota</taxon>
        <taxon>Alphaproteobacteria</taxon>
        <taxon>Sphingomonadales</taxon>
        <taxon>Erythrobacteraceae</taxon>
        <taxon>Aurantiacibacter</taxon>
    </lineage>
</organism>
<gene>
    <name evidence="1" type="ORF">D2V07_03925</name>
</gene>
<dbReference type="RefSeq" id="WP_119585008.1">
    <property type="nucleotide sequence ID" value="NZ_CAWODQ010000012.1"/>
</dbReference>
<accession>A0A418NU31</accession>
<name>A0A418NU31_9SPHN</name>